<organism evidence="8 9">
    <name type="scientific">[Clostridium] cellulosi</name>
    <dbReference type="NCBI Taxonomy" id="29343"/>
    <lineage>
        <taxon>Bacteria</taxon>
        <taxon>Bacillati</taxon>
        <taxon>Bacillota</taxon>
        <taxon>Clostridia</taxon>
        <taxon>Eubacteriales</taxon>
        <taxon>Oscillospiraceae</taxon>
        <taxon>Oscillospiraceae incertae sedis</taxon>
    </lineage>
</organism>
<feature type="signal peptide" evidence="6">
    <location>
        <begin position="1"/>
        <end position="22"/>
    </location>
</feature>
<proteinExistence type="predicted"/>
<evidence type="ECO:0000313" key="8">
    <source>
        <dbReference type="EMBL" id="CDZ23887.1"/>
    </source>
</evidence>
<dbReference type="PANTHER" id="PTHR34296">
    <property type="entry name" value="TRANSCRIPTIONAL ACTIVATOR PROTEIN MED"/>
    <property type="match status" value="1"/>
</dbReference>
<dbReference type="Gene3D" id="3.40.50.2300">
    <property type="match status" value="2"/>
</dbReference>
<dbReference type="Pfam" id="PF02608">
    <property type="entry name" value="Bmp"/>
    <property type="match status" value="1"/>
</dbReference>
<evidence type="ECO:0000256" key="2">
    <source>
        <dbReference type="ARBA" id="ARBA00022475"/>
    </source>
</evidence>
<dbReference type="STRING" id="29343.CCDG5_0758"/>
<keyword evidence="4" id="KW-0472">Membrane</keyword>
<dbReference type="InterPro" id="IPR050957">
    <property type="entry name" value="BMP_lipoprotein"/>
</dbReference>
<comment type="subcellular location">
    <subcellularLocation>
        <location evidence="1">Cell membrane</location>
    </subcellularLocation>
</comment>
<keyword evidence="2" id="KW-1003">Cell membrane</keyword>
<evidence type="ECO:0000256" key="4">
    <source>
        <dbReference type="ARBA" id="ARBA00023136"/>
    </source>
</evidence>
<feature type="domain" description="ABC transporter substrate-binding protein PnrA-like" evidence="7">
    <location>
        <begin position="51"/>
        <end position="359"/>
    </location>
</feature>
<dbReference type="GO" id="GO:0005886">
    <property type="term" value="C:plasma membrane"/>
    <property type="evidence" value="ECO:0007669"/>
    <property type="project" value="UniProtKB-SubCell"/>
</dbReference>
<evidence type="ECO:0000256" key="6">
    <source>
        <dbReference type="SAM" id="SignalP"/>
    </source>
</evidence>
<dbReference type="CDD" id="cd06354">
    <property type="entry name" value="PBP1_PrnA-like"/>
    <property type="match status" value="1"/>
</dbReference>
<dbReference type="InterPro" id="IPR003760">
    <property type="entry name" value="PnrA-like"/>
</dbReference>
<accession>A0A078KN09</accession>
<keyword evidence="3 6" id="KW-0732">Signal</keyword>
<dbReference type="AlphaFoldDB" id="A0A078KN09"/>
<dbReference type="HOGENOM" id="CLU_038813_0_0_9"/>
<dbReference type="PANTHER" id="PTHR34296:SF2">
    <property type="entry name" value="ABC TRANSPORTER GUANOSINE-BINDING PROTEIN NUPN"/>
    <property type="match status" value="1"/>
</dbReference>
<evidence type="ECO:0000259" key="7">
    <source>
        <dbReference type="Pfam" id="PF02608"/>
    </source>
</evidence>
<dbReference type="PROSITE" id="PS51257">
    <property type="entry name" value="PROKAR_LIPOPROTEIN"/>
    <property type="match status" value="1"/>
</dbReference>
<feature type="chain" id="PRO_5039241978" evidence="6">
    <location>
        <begin position="23"/>
        <end position="397"/>
    </location>
</feature>
<dbReference type="KEGG" id="ccel:CCDG5_0758"/>
<protein>
    <submittedName>
        <fullName evidence="8">Putative ABC-type transport system, periplasmic component/surface lipoprotein</fullName>
    </submittedName>
</protein>
<evidence type="ECO:0000256" key="5">
    <source>
        <dbReference type="ARBA" id="ARBA00023288"/>
    </source>
</evidence>
<evidence type="ECO:0000256" key="1">
    <source>
        <dbReference type="ARBA" id="ARBA00004236"/>
    </source>
</evidence>
<evidence type="ECO:0000256" key="3">
    <source>
        <dbReference type="ARBA" id="ARBA00022729"/>
    </source>
</evidence>
<dbReference type="Proteomes" id="UP000032431">
    <property type="component" value="Chromosome I"/>
</dbReference>
<dbReference type="OrthoDB" id="9769871at2"/>
<dbReference type="EMBL" id="LM995447">
    <property type="protein sequence ID" value="CDZ23887.1"/>
    <property type="molecule type" value="Genomic_DNA"/>
</dbReference>
<reference evidence="9" key="1">
    <citation type="submission" date="2014-07" db="EMBL/GenBank/DDBJ databases">
        <authorList>
            <person name="Wibberg D."/>
        </authorList>
    </citation>
    <scope>NUCLEOTIDE SEQUENCE [LARGE SCALE GENOMIC DNA]</scope>
    <source>
        <strain evidence="9">DG5</strain>
    </source>
</reference>
<dbReference type="PATRIC" id="fig|29343.3.peg.795"/>
<gene>
    <name evidence="8" type="ORF">CCDG5_0758</name>
</gene>
<name>A0A078KN09_9FIRM</name>
<keyword evidence="5 8" id="KW-0449">Lipoprotein</keyword>
<sequence>MKNFKKLVCLALSAVMLLSVMAGCSKNGSSGTSKSAAQSEKKSIALICSAAGANDNGYNESAINGLKKVKEEIGIDYKVVESTDIPGSLETLAKAGYKLIFSLEYNFDALIKGVGGKKPIAEQYPDTTFVVFNDNPNVDSSGNVLHKNVISVMFNVNESSFLAGALSVLVNENADKLFSSSDYSFTKGDAGNKLGFIGGSKSNGITVFSYGFASGVNYEAQKLGKKYTIYTNYDAGFTDSAAGSTLANTFFSNGANIIYGCAGSVCDGIDSKAKEVKKLSIEVDANKDSNQPGYILTSVIKNTEVPVVEISKYYNEGKLSEEGGKVLTYDLGSGATGITDLSTIASKVTDKETWNKILDELNDVKAKISSGEIKVVNAQAGEKFDKSSLKNVVMPNE</sequence>
<keyword evidence="9" id="KW-1185">Reference proteome</keyword>
<evidence type="ECO:0000313" key="9">
    <source>
        <dbReference type="Proteomes" id="UP000032431"/>
    </source>
</evidence>